<gene>
    <name evidence="2" type="ORF">CTI12_AA481360</name>
</gene>
<accession>A0A2U1LKP9</accession>
<sequence length="143" mass="15113">MRYHCPQVAVPSTNVFLTISRAPKTITLTKVLFTAFSIGVGVSNSYCSVAHPRATSFAGGTATCANDRSSTTTHLGQCEMPTISVTPTVTDTNIDASTTSRQLTSARPNVNCQRQAAMSRRSATRARSSQGSLPVSPLSDFVA</sequence>
<evidence type="ECO:0000313" key="3">
    <source>
        <dbReference type="Proteomes" id="UP000245207"/>
    </source>
</evidence>
<feature type="compositionally biased region" description="Low complexity" evidence="1">
    <location>
        <begin position="113"/>
        <end position="132"/>
    </location>
</feature>
<evidence type="ECO:0000313" key="2">
    <source>
        <dbReference type="EMBL" id="PWA49576.1"/>
    </source>
</evidence>
<reference evidence="2 3" key="1">
    <citation type="journal article" date="2018" name="Mol. Plant">
        <title>The genome of Artemisia annua provides insight into the evolution of Asteraceae family and artemisinin biosynthesis.</title>
        <authorList>
            <person name="Shen Q."/>
            <person name="Zhang L."/>
            <person name="Liao Z."/>
            <person name="Wang S."/>
            <person name="Yan T."/>
            <person name="Shi P."/>
            <person name="Liu M."/>
            <person name="Fu X."/>
            <person name="Pan Q."/>
            <person name="Wang Y."/>
            <person name="Lv Z."/>
            <person name="Lu X."/>
            <person name="Zhang F."/>
            <person name="Jiang W."/>
            <person name="Ma Y."/>
            <person name="Chen M."/>
            <person name="Hao X."/>
            <person name="Li L."/>
            <person name="Tang Y."/>
            <person name="Lv G."/>
            <person name="Zhou Y."/>
            <person name="Sun X."/>
            <person name="Brodelius P.E."/>
            <person name="Rose J.K.C."/>
            <person name="Tang K."/>
        </authorList>
    </citation>
    <scope>NUCLEOTIDE SEQUENCE [LARGE SCALE GENOMIC DNA]</scope>
    <source>
        <strain evidence="3">cv. Huhao1</strain>
        <tissue evidence="2">Leaf</tissue>
    </source>
</reference>
<evidence type="ECO:0000256" key="1">
    <source>
        <dbReference type="SAM" id="MobiDB-lite"/>
    </source>
</evidence>
<organism evidence="2 3">
    <name type="scientific">Artemisia annua</name>
    <name type="common">Sweet wormwood</name>
    <dbReference type="NCBI Taxonomy" id="35608"/>
    <lineage>
        <taxon>Eukaryota</taxon>
        <taxon>Viridiplantae</taxon>
        <taxon>Streptophyta</taxon>
        <taxon>Embryophyta</taxon>
        <taxon>Tracheophyta</taxon>
        <taxon>Spermatophyta</taxon>
        <taxon>Magnoliopsida</taxon>
        <taxon>eudicotyledons</taxon>
        <taxon>Gunneridae</taxon>
        <taxon>Pentapetalae</taxon>
        <taxon>asterids</taxon>
        <taxon>campanulids</taxon>
        <taxon>Asterales</taxon>
        <taxon>Asteraceae</taxon>
        <taxon>Asteroideae</taxon>
        <taxon>Anthemideae</taxon>
        <taxon>Artemisiinae</taxon>
        <taxon>Artemisia</taxon>
    </lineage>
</organism>
<name>A0A2U1LKP9_ARTAN</name>
<protein>
    <submittedName>
        <fullName evidence="2">Uncharacterized protein</fullName>
    </submittedName>
</protein>
<keyword evidence="3" id="KW-1185">Reference proteome</keyword>
<feature type="compositionally biased region" description="Polar residues" evidence="1">
    <location>
        <begin position="98"/>
        <end position="112"/>
    </location>
</feature>
<comment type="caution">
    <text evidence="2">The sequence shown here is derived from an EMBL/GenBank/DDBJ whole genome shotgun (WGS) entry which is preliminary data.</text>
</comment>
<proteinExistence type="predicted"/>
<dbReference type="EMBL" id="PKPP01008864">
    <property type="protein sequence ID" value="PWA49576.1"/>
    <property type="molecule type" value="Genomic_DNA"/>
</dbReference>
<dbReference type="Proteomes" id="UP000245207">
    <property type="component" value="Unassembled WGS sequence"/>
</dbReference>
<feature type="region of interest" description="Disordered" evidence="1">
    <location>
        <begin position="98"/>
        <end position="143"/>
    </location>
</feature>
<dbReference type="AlphaFoldDB" id="A0A2U1LKP9"/>